<feature type="compositionally biased region" description="Basic and acidic residues" evidence="1">
    <location>
        <begin position="1478"/>
        <end position="1490"/>
    </location>
</feature>
<feature type="region of interest" description="Disordered" evidence="1">
    <location>
        <begin position="1406"/>
        <end position="1490"/>
    </location>
</feature>
<keyword evidence="3" id="KW-1185">Reference proteome</keyword>
<feature type="domain" description="FANCI helical" evidence="2">
    <location>
        <begin position="574"/>
        <end position="797"/>
    </location>
</feature>
<accession>A0A7E4V2D8</accession>
<sequence>MAATQTTQNFTLPTQIINTQSAQPGDFTEWCERFLFEYDRHKDALRQNPDCEGRPRKFKEGAMKFFQTSLNENGKRYTAIFRHLAMRCSVDSGTLACRSTQAFIDLGEVFKLDPVHFLYILRNMPTLLESSRLSVEVASTLMSTFQQYLFKQKPAWIEHIHSTLREAIIHGRLTNQRCVDMAAFISTRPPMQESWPLRKFLLHLLKECNDKAISAVVGTTDGFDESVFVDFVEYVLASFDLPADLQMKNFIKVMAVLPHVPDYLVRRILSAYVNEWANKDSDFFTEVEAGIAQFHAVTKSHPSIAHTTYNFFQKNGKCLRLSSFGILIALISMQDARYGESLKQLLSKALTKLWDINNVLKTDAWSRSAIPDVKLNDVVDKLTTILMLANSTPNLGEILNPAIVTLGIRLIDAGDKTCPTKVVDGRLEGSTTSVSFIGRWLLTKTISSCHEKEINGYLKMIVRHLCSTNSCNVAYSLIDVLVELRSKILANMVMNWEAFEDLTSNITQLNPKVAVKVMSALMPVINQRSGLRSQIFKSLKTDILNAEKAAIAIPVMLHLLRSLVDQPEIKNAIQTSQSFATFSSQVGDLTGKRKGGSDAIEIMECIKQCLRRSADVKVHVYKGAVEICKKNAFFVIQALDLLSNELATAPKLAAKSYFYPNNNVVTLSMPLPHLIKAVSTVLTIVAAKCEDQNLPRHTQLNMNGVDFAFKVENRLNAIINHVISTHLDDMELDSVNDHLSQATTIGEQYRSFAMLVLQTYDVVVEHLWNSVENGTDPEAIDKIFTILNRRSELQKLVDVNTKKAVAYPFSMTNDLHIEVPRLTAMLRGVQAPDASYTVFGDETKTPVLLSWLIGRIRDTVKCLNNEAVTGLASLDALTLMARALFGFFLNDNVNATMETDSAALRKAKTHALEAFEHIVTYLVKRYGHHSLDALIRILLVINVNPTEQFTQIYGTVDDPNEPFVVPLSAEAASDQADAVKFETITGIYVATLCSDVIPGIIAMHQSYEAERALSEYSAQICTLLKLCQVLIEESITTDKGRFDAFKSLAFNLGYKYFFNDRRCDEAYAKCLATMIIHSDCDKRWTNRLTVLVNATADLLQPPDDRSAAEPTYACITAENVETYYCMVVNVTGQIFAKFHRVMKIRLDLDGCITDDFFPVIVDKIKEHAAVFDSLVVLDEEAWHSDRIMTVVIEAVTEFYTMLHVLFQEAEVLVDILKHFQRQFRVGSVQPGYHGIVDMSKTTHTHETTVRLTNISTDLLLDIFPDLRTVTLREIATYIQATPPPTKRKPKYRNPQNQVVKAPKRVVEKTNVESTPNKIPTVERQADAQSSTVSRGLFDDVILSDSDDSMSDSGAKSGGPETSLSNAFDDVILSSDSEDCSANCSECPAVSMSHAFDDVILSSDSDDVMSNAPVSTSRIPTLPPNDTTARTEPPKQASKPSLSRASTPGAPKTAPNRERAPSKPCSRKPAAQPYVFDPEDPRNHQDMTGPEKDALCRNINEFMKSGVDDMIKIIGKYDKELELELTALYAHHSYDKKGKHARLLRPPARRQATLFSRKRFELLRSACRFSLNSG</sequence>
<organism evidence="3 4">
    <name type="scientific">Panagrellus redivivus</name>
    <name type="common">Microworm</name>
    <dbReference type="NCBI Taxonomy" id="6233"/>
    <lineage>
        <taxon>Eukaryota</taxon>
        <taxon>Metazoa</taxon>
        <taxon>Ecdysozoa</taxon>
        <taxon>Nematoda</taxon>
        <taxon>Chromadorea</taxon>
        <taxon>Rhabditida</taxon>
        <taxon>Tylenchina</taxon>
        <taxon>Panagrolaimomorpha</taxon>
        <taxon>Panagrolaimoidea</taxon>
        <taxon>Panagrolaimidae</taxon>
        <taxon>Panagrellus</taxon>
    </lineage>
</organism>
<feature type="compositionally biased region" description="Polar residues" evidence="1">
    <location>
        <begin position="1411"/>
        <end position="1429"/>
    </location>
</feature>
<reference evidence="4" key="2">
    <citation type="submission" date="2020-10" db="UniProtKB">
        <authorList>
            <consortium name="WormBaseParasite"/>
        </authorList>
    </citation>
    <scope>IDENTIFICATION</scope>
</reference>
<dbReference type="InterPro" id="IPR026171">
    <property type="entry name" value="FANCI"/>
</dbReference>
<dbReference type="WBParaSite" id="Pan_g15731.t1">
    <property type="protein sequence ID" value="Pan_g15731.t1"/>
    <property type="gene ID" value="Pan_g15731"/>
</dbReference>
<evidence type="ECO:0000313" key="3">
    <source>
        <dbReference type="Proteomes" id="UP000492821"/>
    </source>
</evidence>
<dbReference type="Pfam" id="PF14680">
    <property type="entry name" value="FANCI_HD2"/>
    <property type="match status" value="1"/>
</dbReference>
<dbReference type="GO" id="GO:0070182">
    <property type="term" value="F:DNA polymerase binding"/>
    <property type="evidence" value="ECO:0007669"/>
    <property type="project" value="TreeGrafter"/>
</dbReference>
<reference evidence="3" key="1">
    <citation type="journal article" date="2013" name="Genetics">
        <title>The draft genome and transcriptome of Panagrellus redivivus are shaped by the harsh demands of a free-living lifestyle.</title>
        <authorList>
            <person name="Srinivasan J."/>
            <person name="Dillman A.R."/>
            <person name="Macchietto M.G."/>
            <person name="Heikkinen L."/>
            <person name="Lakso M."/>
            <person name="Fracchia K.M."/>
            <person name="Antoshechkin I."/>
            <person name="Mortazavi A."/>
            <person name="Wong G."/>
            <person name="Sternberg P.W."/>
        </authorList>
    </citation>
    <scope>NUCLEOTIDE SEQUENCE [LARGE SCALE GENOMIC DNA]</scope>
    <source>
        <strain evidence="3">MT8872</strain>
    </source>
</reference>
<protein>
    <submittedName>
        <fullName evidence="4">FANCI_HD2 domain-containing protein</fullName>
    </submittedName>
</protein>
<dbReference type="PANTHER" id="PTHR21818:SF0">
    <property type="entry name" value="FANCONI ANEMIA GROUP I PROTEIN"/>
    <property type="match status" value="1"/>
</dbReference>
<dbReference type="Proteomes" id="UP000492821">
    <property type="component" value="Unassembled WGS sequence"/>
</dbReference>
<proteinExistence type="predicted"/>
<name>A0A7E4V2D8_PANRE</name>
<evidence type="ECO:0000259" key="2">
    <source>
        <dbReference type="Pfam" id="PF14680"/>
    </source>
</evidence>
<dbReference type="PANTHER" id="PTHR21818">
    <property type="entry name" value="BC025462 PROTEIN"/>
    <property type="match status" value="1"/>
</dbReference>
<dbReference type="GO" id="GO:0006281">
    <property type="term" value="P:DNA repair"/>
    <property type="evidence" value="ECO:0007669"/>
    <property type="project" value="InterPro"/>
</dbReference>
<dbReference type="InterPro" id="IPR029312">
    <property type="entry name" value="FANCI_HD2"/>
</dbReference>
<evidence type="ECO:0000313" key="4">
    <source>
        <dbReference type="WBParaSite" id="Pan_g15731.t1"/>
    </source>
</evidence>
<feature type="region of interest" description="Disordered" evidence="1">
    <location>
        <begin position="1342"/>
        <end position="1365"/>
    </location>
</feature>
<evidence type="ECO:0000256" key="1">
    <source>
        <dbReference type="SAM" id="MobiDB-lite"/>
    </source>
</evidence>